<organism evidence="4 5">
    <name type="scientific">Glacieibacterium frigidum</name>
    <dbReference type="NCBI Taxonomy" id="2593303"/>
    <lineage>
        <taxon>Bacteria</taxon>
        <taxon>Pseudomonadati</taxon>
        <taxon>Pseudomonadota</taxon>
        <taxon>Alphaproteobacteria</taxon>
        <taxon>Sphingomonadales</taxon>
        <taxon>Sphingosinicellaceae</taxon>
        <taxon>Glacieibacterium</taxon>
    </lineage>
</organism>
<gene>
    <name evidence="4" type="ORF">FMM06_07835</name>
</gene>
<sequence length="139" mass="14354">MRRVALLLVAAATLATGAAADPVGDKLIACAPATFEAAVKCLDDGLPAATRAQLVQPGGTALAHHGLGTFLRNQWGLWKNGPLAVSMREMGFRSPDDMSGAILSAYAARHGGAPYDVRAAAAASTNNGREAADRERQSK</sequence>
<evidence type="ECO:0000313" key="5">
    <source>
        <dbReference type="Proteomes" id="UP000317894"/>
    </source>
</evidence>
<name>A0A552UIG8_9SPHN</name>
<keyword evidence="5" id="KW-1185">Reference proteome</keyword>
<feature type="domain" description="DUF6794" evidence="3">
    <location>
        <begin position="32"/>
        <end position="108"/>
    </location>
</feature>
<accession>A0A552UIG8</accession>
<proteinExistence type="predicted"/>
<feature type="chain" id="PRO_5021920075" description="DUF6794 domain-containing protein" evidence="2">
    <location>
        <begin position="21"/>
        <end position="139"/>
    </location>
</feature>
<feature type="region of interest" description="Disordered" evidence="1">
    <location>
        <begin position="120"/>
        <end position="139"/>
    </location>
</feature>
<comment type="caution">
    <text evidence="4">The sequence shown here is derived from an EMBL/GenBank/DDBJ whole genome shotgun (WGS) entry which is preliminary data.</text>
</comment>
<protein>
    <recommendedName>
        <fullName evidence="3">DUF6794 domain-containing protein</fullName>
    </recommendedName>
</protein>
<feature type="signal peptide" evidence="2">
    <location>
        <begin position="1"/>
        <end position="20"/>
    </location>
</feature>
<evidence type="ECO:0000256" key="1">
    <source>
        <dbReference type="SAM" id="MobiDB-lite"/>
    </source>
</evidence>
<feature type="compositionally biased region" description="Basic and acidic residues" evidence="1">
    <location>
        <begin position="130"/>
        <end position="139"/>
    </location>
</feature>
<evidence type="ECO:0000313" key="4">
    <source>
        <dbReference type="EMBL" id="TRW18014.1"/>
    </source>
</evidence>
<dbReference type="Proteomes" id="UP000317894">
    <property type="component" value="Unassembled WGS sequence"/>
</dbReference>
<dbReference type="Pfam" id="PF20594">
    <property type="entry name" value="DUF6794"/>
    <property type="match status" value="1"/>
</dbReference>
<dbReference type="RefSeq" id="WP_144236708.1">
    <property type="nucleotide sequence ID" value="NZ_VJWA01000001.1"/>
</dbReference>
<evidence type="ECO:0000259" key="3">
    <source>
        <dbReference type="Pfam" id="PF20594"/>
    </source>
</evidence>
<dbReference type="InterPro" id="IPR046744">
    <property type="entry name" value="DUF6794"/>
</dbReference>
<evidence type="ECO:0000256" key="2">
    <source>
        <dbReference type="SAM" id="SignalP"/>
    </source>
</evidence>
<reference evidence="4 5" key="1">
    <citation type="submission" date="2019-07" db="EMBL/GenBank/DDBJ databases">
        <title>Novel species isolated from glacier.</title>
        <authorList>
            <person name="Liu Q."/>
            <person name="Xin Y.-H."/>
        </authorList>
    </citation>
    <scope>NUCLEOTIDE SEQUENCE [LARGE SCALE GENOMIC DNA]</scope>
    <source>
        <strain evidence="4 5">LB1R16</strain>
    </source>
</reference>
<dbReference type="OrthoDB" id="8781471at2"/>
<dbReference type="EMBL" id="VJWA01000001">
    <property type="protein sequence ID" value="TRW18014.1"/>
    <property type="molecule type" value="Genomic_DNA"/>
</dbReference>
<keyword evidence="2" id="KW-0732">Signal</keyword>
<dbReference type="AlphaFoldDB" id="A0A552UIG8"/>